<dbReference type="Gene3D" id="3.10.350.10">
    <property type="entry name" value="LysM domain"/>
    <property type="match status" value="1"/>
</dbReference>
<dbReference type="EMBL" id="UINC01165719">
    <property type="protein sequence ID" value="SVD67270.1"/>
    <property type="molecule type" value="Genomic_DNA"/>
</dbReference>
<evidence type="ECO:0000256" key="2">
    <source>
        <dbReference type="SAM" id="Phobius"/>
    </source>
</evidence>
<feature type="region of interest" description="Disordered" evidence="1">
    <location>
        <begin position="56"/>
        <end position="87"/>
    </location>
</feature>
<gene>
    <name evidence="4" type="ORF">METZ01_LOCUS420124</name>
</gene>
<accession>A0A382X8S7</accession>
<dbReference type="SMART" id="SM00257">
    <property type="entry name" value="LysM"/>
    <property type="match status" value="1"/>
</dbReference>
<evidence type="ECO:0000313" key="4">
    <source>
        <dbReference type="EMBL" id="SVD67270.1"/>
    </source>
</evidence>
<proteinExistence type="predicted"/>
<sequence length="149" mass="15969">MIKEEQKTQGPESSLRGRVYWGAILTLFVGTLITIFLVLTPPKNESDGLLVLETREPAETPTEQASVSPSPITASTTPIPTPIPTPTLVSTPEVTATAMLEHTVLDGETISGIATRYGVSTQQIMDLNPNLDPNLIFAGEVILITTNVE</sequence>
<dbReference type="CDD" id="cd00118">
    <property type="entry name" value="LysM"/>
    <property type="match status" value="1"/>
</dbReference>
<name>A0A382X8S7_9ZZZZ</name>
<dbReference type="Pfam" id="PF01476">
    <property type="entry name" value="LysM"/>
    <property type="match status" value="1"/>
</dbReference>
<feature type="domain" description="LysM" evidence="3">
    <location>
        <begin position="100"/>
        <end position="144"/>
    </location>
</feature>
<protein>
    <recommendedName>
        <fullName evidence="3">LysM domain-containing protein</fullName>
    </recommendedName>
</protein>
<dbReference type="SUPFAM" id="SSF54106">
    <property type="entry name" value="LysM domain"/>
    <property type="match status" value="1"/>
</dbReference>
<dbReference type="InterPro" id="IPR018392">
    <property type="entry name" value="LysM"/>
</dbReference>
<organism evidence="4">
    <name type="scientific">marine metagenome</name>
    <dbReference type="NCBI Taxonomy" id="408172"/>
    <lineage>
        <taxon>unclassified sequences</taxon>
        <taxon>metagenomes</taxon>
        <taxon>ecological metagenomes</taxon>
    </lineage>
</organism>
<dbReference type="PROSITE" id="PS51782">
    <property type="entry name" value="LYSM"/>
    <property type="match status" value="1"/>
</dbReference>
<evidence type="ECO:0000256" key="1">
    <source>
        <dbReference type="SAM" id="MobiDB-lite"/>
    </source>
</evidence>
<feature type="transmembrane region" description="Helical" evidence="2">
    <location>
        <begin position="20"/>
        <end position="39"/>
    </location>
</feature>
<dbReference type="AlphaFoldDB" id="A0A382X8S7"/>
<dbReference type="InterPro" id="IPR036779">
    <property type="entry name" value="LysM_dom_sf"/>
</dbReference>
<keyword evidence="2" id="KW-0472">Membrane</keyword>
<feature type="compositionally biased region" description="Low complexity" evidence="1">
    <location>
        <begin position="65"/>
        <end position="78"/>
    </location>
</feature>
<reference evidence="4" key="1">
    <citation type="submission" date="2018-05" db="EMBL/GenBank/DDBJ databases">
        <authorList>
            <person name="Lanie J.A."/>
            <person name="Ng W.-L."/>
            <person name="Kazmierczak K.M."/>
            <person name="Andrzejewski T.M."/>
            <person name="Davidsen T.M."/>
            <person name="Wayne K.J."/>
            <person name="Tettelin H."/>
            <person name="Glass J.I."/>
            <person name="Rusch D."/>
            <person name="Podicherti R."/>
            <person name="Tsui H.-C.T."/>
            <person name="Winkler M.E."/>
        </authorList>
    </citation>
    <scope>NUCLEOTIDE SEQUENCE</scope>
</reference>
<keyword evidence="2" id="KW-0812">Transmembrane</keyword>
<keyword evidence="2" id="KW-1133">Transmembrane helix</keyword>
<evidence type="ECO:0000259" key="3">
    <source>
        <dbReference type="PROSITE" id="PS51782"/>
    </source>
</evidence>